<dbReference type="GeneID" id="63729076"/>
<dbReference type="PANTHER" id="PTHR10350:SF6">
    <property type="entry name" value="NUCLEAR PORE COMPLEX PROTEIN NUP155"/>
    <property type="match status" value="1"/>
</dbReference>
<proteinExistence type="inferred from homology"/>
<dbReference type="FunFam" id="1.25.40.440:FF:000001">
    <property type="entry name" value="Nuclear pore complex subunit"/>
    <property type="match status" value="1"/>
</dbReference>
<keyword evidence="5" id="KW-0813">Transport</keyword>
<dbReference type="Pfam" id="PF03177">
    <property type="entry name" value="Nucleoporin_C"/>
    <property type="match status" value="1"/>
</dbReference>
<feature type="domain" description="Nucleoporin Nup133/Nup155-like N-terminal" evidence="14">
    <location>
        <begin position="109"/>
        <end position="560"/>
    </location>
</feature>
<sequence length="1357" mass="150312">MSYPVLPPVTPQKPLPGAFFQTPAPGNALNPPQPTPPQPATQPANAAAQPVLPRFPPALKPAPAQNLNTEERAARTVNDTLTQEARYPDLDSYLSQGFSSDYDIPVSPTWAPFQKVKMYNIPDQIFDQYNLAQVSTTMGLLAELNHAWVAIDNALYLWDYTHPNPSLVGFEDQPNSINAVKLAKPRPGVFLPSITHLLVISTTAEVILLGMKCEPTPGGGRQVTLYQTGMSASIRGLDISILASSDATGRIFFAGTSDNDVYELTYQQEEKWFQGRCSKVNHTGSRIATFAPSLSFTQRPSEHVEQMVVDDSRRLLYTLSSSSTIRVFHLKVDGSVSLAITKPAHDIYANIGHIIASNQALNSKVKIVSISPIPAAEASRYHLMATTATGYRIYLSATGSYSWSPAPNGANAPTSMQAHYVKTPPFDNPAPVYQGQSRFQPSMAASKVPIHTLDPNRSSARFPPGYFFCFTCQDLTQKSDTLFISAPDSGRVARSQESVIPGKAAETGIWLSLGSRAEDIGLSSPTTPASASPSGFGNELAVQFENPSAEVAILTNTGIHVFRRRRLVDIFAALVRNGGSGGDEGLEGEIKNFIRTYGRSETLATALAVACGQGVEVSTDSRLTQINDPDVLEFARKVFIDYGGRPTLNENAVADNSTPAIDTVVPSPRHAGIALYISRLLRSIWRKEVAAVAGAPGGPQTISSTIPTPKLLDIQRDLSALQEFFKTNRSFIEGLSGPEALARVSTKQEEIELQAEHRALHSLVQLVSHTIEGISFVSVLFDEKVEEIVALLPDESKQRFLKLTFEELFSTTKGHEVAKELVKGIVNRNIAKGANVETVADALRRRCGSFCSSEDVVIFKAQELLKRATEAGFNSELGRNLLNESLHLFQQVSENLPMDYLVPAVESYITNQFFAGAIQLALNVAGRSDKANMALSWMMDGQPQPDPRKDYYLFRTQCYDLVFKVILAVDSLALQDPGVVDGQLTLVAKRKNEAYGIISESKDEVFLTSLYDWYLEQGWSDRLLRSDSPFVVEYLKRKSNDDLSHADLLWRYYTQSERFYEAARVQLELANSSFVLPLSRRIEYLGQARANASTFTQDVGRQARQRLLQEVSNLIDVANIQDDLLQRLKDDVRLAPEQRAKVLEDVDGSILEVSYMFNQYADSASYYDICLQIFHIADHRNPADIRSTWQHLLQDLHDETVARGSPQPYEAVVDKIRSLGSRLRMSETIFPIPTLLPMLERYALEHQRNVGPPTWVVDTFFDLGVAHETIYSVLESMYYTDEAPFHGTNRKIIARDLLYTIEHWFHDTVRLGGIVFGSDIIAERIVEMLILIQQSGISPDQMAVAHELRARIQNILS</sequence>
<feature type="compositionally biased region" description="Pro residues" evidence="12">
    <location>
        <begin position="1"/>
        <end position="14"/>
    </location>
</feature>
<gene>
    <name evidence="15" type="ORF">ASPVEDRAFT_46502</name>
</gene>
<dbReference type="InterPro" id="IPR042538">
    <property type="entry name" value="Nucleoporin_Nup155_C_3"/>
</dbReference>
<evidence type="ECO:0000256" key="7">
    <source>
        <dbReference type="ARBA" id="ARBA00022927"/>
    </source>
</evidence>
<feature type="region of interest" description="Disordered" evidence="12">
    <location>
        <begin position="1"/>
        <end position="47"/>
    </location>
</feature>
<evidence type="ECO:0000256" key="2">
    <source>
        <dbReference type="ARBA" id="ARBA00004567"/>
    </source>
</evidence>
<dbReference type="Gene3D" id="1.25.40.450">
    <property type="entry name" value="Nucleoporin, helical domain, N-terminal subdomain"/>
    <property type="match status" value="1"/>
</dbReference>
<dbReference type="Gene3D" id="1.20.120.1880">
    <property type="entry name" value="Nucleoporin, helical C-terminal domain"/>
    <property type="match status" value="1"/>
</dbReference>
<keyword evidence="8" id="KW-0811">Translocation</keyword>
<evidence type="ECO:0000256" key="12">
    <source>
        <dbReference type="SAM" id="MobiDB-lite"/>
    </source>
</evidence>
<protein>
    <recommendedName>
        <fullName evidence="17">Non-repetitive nucleoporin</fullName>
    </recommendedName>
</protein>
<keyword evidence="7" id="KW-0653">Protein transport</keyword>
<dbReference type="Pfam" id="PF08801">
    <property type="entry name" value="Nucleoporin_N"/>
    <property type="match status" value="1"/>
</dbReference>
<dbReference type="InterPro" id="IPR042537">
    <property type="entry name" value="Nucleoporin_Nup155_C_2"/>
</dbReference>
<dbReference type="Proteomes" id="UP000184073">
    <property type="component" value="Unassembled WGS sequence"/>
</dbReference>
<dbReference type="GO" id="GO:0017056">
    <property type="term" value="F:structural constituent of nuclear pore"/>
    <property type="evidence" value="ECO:0007669"/>
    <property type="project" value="InterPro"/>
</dbReference>
<dbReference type="GO" id="GO:0044611">
    <property type="term" value="C:nuclear pore inner ring"/>
    <property type="evidence" value="ECO:0007669"/>
    <property type="project" value="TreeGrafter"/>
</dbReference>
<dbReference type="InterPro" id="IPR042533">
    <property type="entry name" value="Nucleoporin_Nup155_C_1"/>
</dbReference>
<comment type="subcellular location">
    <subcellularLocation>
        <location evidence="1">Nucleus membrane</location>
        <topology evidence="1">Peripheral membrane protein</topology>
        <orientation evidence="1">Cytoplasmic side</orientation>
    </subcellularLocation>
    <subcellularLocation>
        <location evidence="3">Nucleus membrane</location>
        <topology evidence="3">Peripheral membrane protein</topology>
        <orientation evidence="3">Nucleoplasmic side</orientation>
    </subcellularLocation>
    <subcellularLocation>
        <location evidence="2">Nucleus</location>
        <location evidence="2">Nuclear pore complex</location>
    </subcellularLocation>
</comment>
<accession>A0A1L9Q024</accession>
<keyword evidence="6" id="KW-0509">mRNA transport</keyword>
<dbReference type="OrthoDB" id="338970at2759"/>
<comment type="similarity">
    <text evidence="4">Belongs to the non-repetitive/WGA-negative nucleoporin family.</text>
</comment>
<evidence type="ECO:0000256" key="1">
    <source>
        <dbReference type="ARBA" id="ARBA00004335"/>
    </source>
</evidence>
<dbReference type="InterPro" id="IPR004870">
    <property type="entry name" value="Nucleoporin_Nup155"/>
</dbReference>
<dbReference type="FunFam" id="1.25.40.450:FF:000002">
    <property type="entry name" value="Putative non-repetitive nucleoporin"/>
    <property type="match status" value="1"/>
</dbReference>
<keyword evidence="16" id="KW-1185">Reference proteome</keyword>
<organism evidence="15 16">
    <name type="scientific">Aspergillus versicolor CBS 583.65</name>
    <dbReference type="NCBI Taxonomy" id="1036611"/>
    <lineage>
        <taxon>Eukaryota</taxon>
        <taxon>Fungi</taxon>
        <taxon>Dikarya</taxon>
        <taxon>Ascomycota</taxon>
        <taxon>Pezizomycotina</taxon>
        <taxon>Eurotiomycetes</taxon>
        <taxon>Eurotiomycetidae</taxon>
        <taxon>Eurotiales</taxon>
        <taxon>Aspergillaceae</taxon>
        <taxon>Aspergillus</taxon>
        <taxon>Aspergillus subgen. Nidulantes</taxon>
    </lineage>
</organism>
<dbReference type="VEuPathDB" id="FungiDB:ASPVEDRAFT_46502"/>
<dbReference type="STRING" id="1036611.A0A1L9Q024"/>
<dbReference type="GO" id="GO:0006405">
    <property type="term" value="P:RNA export from nucleus"/>
    <property type="evidence" value="ECO:0007669"/>
    <property type="project" value="TreeGrafter"/>
</dbReference>
<dbReference type="GO" id="GO:0006606">
    <property type="term" value="P:protein import into nucleus"/>
    <property type="evidence" value="ECO:0007669"/>
    <property type="project" value="TreeGrafter"/>
</dbReference>
<dbReference type="FunFam" id="1.20.120.1880:FF:000004">
    <property type="entry name" value="Non-repetitive nucleoporin, putative"/>
    <property type="match status" value="1"/>
</dbReference>
<dbReference type="InterPro" id="IPR007187">
    <property type="entry name" value="Nucleoporin_Nup133/Nup155_C"/>
</dbReference>
<dbReference type="RefSeq" id="XP_040672885.1">
    <property type="nucleotide sequence ID" value="XM_040813565.1"/>
</dbReference>
<evidence type="ECO:0000256" key="11">
    <source>
        <dbReference type="ARBA" id="ARBA00023242"/>
    </source>
</evidence>
<name>A0A1L9Q024_ASPVE</name>
<reference evidence="16" key="1">
    <citation type="journal article" date="2017" name="Genome Biol.">
        <title>Comparative genomics reveals high biological diversity and specific adaptations in the industrially and medically important fungal genus Aspergillus.</title>
        <authorList>
            <person name="de Vries R.P."/>
            <person name="Riley R."/>
            <person name="Wiebenga A."/>
            <person name="Aguilar-Osorio G."/>
            <person name="Amillis S."/>
            <person name="Uchima C.A."/>
            <person name="Anderluh G."/>
            <person name="Asadollahi M."/>
            <person name="Askin M."/>
            <person name="Barry K."/>
            <person name="Battaglia E."/>
            <person name="Bayram O."/>
            <person name="Benocci T."/>
            <person name="Braus-Stromeyer S.A."/>
            <person name="Caldana C."/>
            <person name="Canovas D."/>
            <person name="Cerqueira G.C."/>
            <person name="Chen F."/>
            <person name="Chen W."/>
            <person name="Choi C."/>
            <person name="Clum A."/>
            <person name="Dos Santos R.A."/>
            <person name="Damasio A.R."/>
            <person name="Diallinas G."/>
            <person name="Emri T."/>
            <person name="Fekete E."/>
            <person name="Flipphi M."/>
            <person name="Freyberg S."/>
            <person name="Gallo A."/>
            <person name="Gournas C."/>
            <person name="Habgood R."/>
            <person name="Hainaut M."/>
            <person name="Harispe M.L."/>
            <person name="Henrissat B."/>
            <person name="Hilden K.S."/>
            <person name="Hope R."/>
            <person name="Hossain A."/>
            <person name="Karabika E."/>
            <person name="Karaffa L."/>
            <person name="Karanyi Z."/>
            <person name="Krasevec N."/>
            <person name="Kuo A."/>
            <person name="Kusch H."/>
            <person name="LaButti K."/>
            <person name="Lagendijk E.L."/>
            <person name="Lapidus A."/>
            <person name="Levasseur A."/>
            <person name="Lindquist E."/>
            <person name="Lipzen A."/>
            <person name="Logrieco A.F."/>
            <person name="MacCabe A."/>
            <person name="Maekelae M.R."/>
            <person name="Malavazi I."/>
            <person name="Melin P."/>
            <person name="Meyer V."/>
            <person name="Mielnichuk N."/>
            <person name="Miskei M."/>
            <person name="Molnar A.P."/>
            <person name="Mule G."/>
            <person name="Ngan C.Y."/>
            <person name="Orejas M."/>
            <person name="Orosz E."/>
            <person name="Ouedraogo J.P."/>
            <person name="Overkamp K.M."/>
            <person name="Park H.-S."/>
            <person name="Perrone G."/>
            <person name="Piumi F."/>
            <person name="Punt P.J."/>
            <person name="Ram A.F."/>
            <person name="Ramon A."/>
            <person name="Rauscher S."/>
            <person name="Record E."/>
            <person name="Riano-Pachon D.M."/>
            <person name="Robert V."/>
            <person name="Roehrig J."/>
            <person name="Ruller R."/>
            <person name="Salamov A."/>
            <person name="Salih N.S."/>
            <person name="Samson R.A."/>
            <person name="Sandor E."/>
            <person name="Sanguinetti M."/>
            <person name="Schuetze T."/>
            <person name="Sepcic K."/>
            <person name="Shelest E."/>
            <person name="Sherlock G."/>
            <person name="Sophianopoulou V."/>
            <person name="Squina F.M."/>
            <person name="Sun H."/>
            <person name="Susca A."/>
            <person name="Todd R.B."/>
            <person name="Tsang A."/>
            <person name="Unkles S.E."/>
            <person name="van de Wiele N."/>
            <person name="van Rossen-Uffink D."/>
            <person name="Oliveira J.V."/>
            <person name="Vesth T.C."/>
            <person name="Visser J."/>
            <person name="Yu J.-H."/>
            <person name="Zhou M."/>
            <person name="Andersen M.R."/>
            <person name="Archer D.B."/>
            <person name="Baker S.E."/>
            <person name="Benoit I."/>
            <person name="Brakhage A.A."/>
            <person name="Braus G.H."/>
            <person name="Fischer R."/>
            <person name="Frisvad J.C."/>
            <person name="Goldman G.H."/>
            <person name="Houbraken J."/>
            <person name="Oakley B."/>
            <person name="Pocsi I."/>
            <person name="Scazzocchio C."/>
            <person name="Seiboth B."/>
            <person name="vanKuyk P.A."/>
            <person name="Wortman J."/>
            <person name="Dyer P.S."/>
            <person name="Grigoriev I.V."/>
        </authorList>
    </citation>
    <scope>NUCLEOTIDE SEQUENCE [LARGE SCALE GENOMIC DNA]</scope>
    <source>
        <strain evidence="16">CBS 583.65</strain>
    </source>
</reference>
<evidence type="ECO:0008006" key="17">
    <source>
        <dbReference type="Google" id="ProtNLM"/>
    </source>
</evidence>
<evidence type="ECO:0000256" key="5">
    <source>
        <dbReference type="ARBA" id="ARBA00022448"/>
    </source>
</evidence>
<dbReference type="GO" id="GO:0000972">
    <property type="term" value="P:transcription-dependent tethering of RNA polymerase II gene DNA at nuclear periphery"/>
    <property type="evidence" value="ECO:0007669"/>
    <property type="project" value="TreeGrafter"/>
</dbReference>
<evidence type="ECO:0000256" key="3">
    <source>
        <dbReference type="ARBA" id="ARBA00004620"/>
    </source>
</evidence>
<dbReference type="GO" id="GO:0051028">
    <property type="term" value="P:mRNA transport"/>
    <property type="evidence" value="ECO:0007669"/>
    <property type="project" value="UniProtKB-KW"/>
</dbReference>
<evidence type="ECO:0000313" key="15">
    <source>
        <dbReference type="EMBL" id="OJJ07123.1"/>
    </source>
</evidence>
<evidence type="ECO:0000256" key="6">
    <source>
        <dbReference type="ARBA" id="ARBA00022816"/>
    </source>
</evidence>
<dbReference type="FunFam" id="1.20.58.1780:FF:000003">
    <property type="entry name" value="Non-repetitive nucleoporin, putative"/>
    <property type="match status" value="1"/>
</dbReference>
<evidence type="ECO:0000256" key="10">
    <source>
        <dbReference type="ARBA" id="ARBA00023136"/>
    </source>
</evidence>
<evidence type="ECO:0000256" key="9">
    <source>
        <dbReference type="ARBA" id="ARBA00023132"/>
    </source>
</evidence>
<evidence type="ECO:0000256" key="8">
    <source>
        <dbReference type="ARBA" id="ARBA00023010"/>
    </source>
</evidence>
<dbReference type="PANTHER" id="PTHR10350">
    <property type="entry name" value="NUCLEAR PORE COMPLEX PROTEIN NUP155"/>
    <property type="match status" value="1"/>
</dbReference>
<feature type="domain" description="Nucleoporin Nup133/Nup155-like C-terminal" evidence="13">
    <location>
        <begin position="667"/>
        <end position="1326"/>
    </location>
</feature>
<keyword evidence="10" id="KW-0472">Membrane</keyword>
<feature type="compositionally biased region" description="Pro residues" evidence="12">
    <location>
        <begin position="31"/>
        <end position="40"/>
    </location>
</feature>
<dbReference type="GO" id="GO:0051292">
    <property type="term" value="P:nuclear pore complex assembly"/>
    <property type="evidence" value="ECO:0007669"/>
    <property type="project" value="UniProtKB-ARBA"/>
</dbReference>
<dbReference type="GO" id="GO:0031965">
    <property type="term" value="C:nuclear membrane"/>
    <property type="evidence" value="ECO:0007669"/>
    <property type="project" value="UniProtKB-SubCell"/>
</dbReference>
<keyword evidence="9" id="KW-0906">Nuclear pore complex</keyword>
<keyword evidence="11" id="KW-0539">Nucleus</keyword>
<evidence type="ECO:0000313" key="16">
    <source>
        <dbReference type="Proteomes" id="UP000184073"/>
    </source>
</evidence>
<dbReference type="Gene3D" id="1.20.58.1780">
    <property type="match status" value="1"/>
</dbReference>
<evidence type="ECO:0000259" key="14">
    <source>
        <dbReference type="Pfam" id="PF08801"/>
    </source>
</evidence>
<dbReference type="EMBL" id="KV878136">
    <property type="protein sequence ID" value="OJJ07123.1"/>
    <property type="molecule type" value="Genomic_DNA"/>
</dbReference>
<dbReference type="SUPFAM" id="SSF50998">
    <property type="entry name" value="Quinoprotein alcohol dehydrogenase-like"/>
    <property type="match status" value="1"/>
</dbReference>
<evidence type="ECO:0000256" key="4">
    <source>
        <dbReference type="ARBA" id="ARBA00007373"/>
    </source>
</evidence>
<dbReference type="InterPro" id="IPR011047">
    <property type="entry name" value="Quinoprotein_ADH-like_sf"/>
</dbReference>
<dbReference type="InterPro" id="IPR014908">
    <property type="entry name" value="Nucleoporin_Nup133/Nup155_N"/>
</dbReference>
<dbReference type="Gene3D" id="1.25.40.440">
    <property type="entry name" value="Nucleoporin, helical domain, central subdomain"/>
    <property type="match status" value="1"/>
</dbReference>
<evidence type="ECO:0000259" key="13">
    <source>
        <dbReference type="Pfam" id="PF03177"/>
    </source>
</evidence>
<dbReference type="GO" id="GO:0036228">
    <property type="term" value="P:protein localization to nuclear inner membrane"/>
    <property type="evidence" value="ECO:0007669"/>
    <property type="project" value="TreeGrafter"/>
</dbReference>